<evidence type="ECO:0000313" key="2">
    <source>
        <dbReference type="Proteomes" id="UP000683925"/>
    </source>
</evidence>
<comment type="caution">
    <text evidence="1">The sequence shown here is derived from an EMBL/GenBank/DDBJ whole genome shotgun (WGS) entry which is preliminary data.</text>
</comment>
<accession>A0A8S1WC37</accession>
<dbReference type="AlphaFoldDB" id="A0A8S1WC37"/>
<dbReference type="OrthoDB" id="304910at2759"/>
<evidence type="ECO:0000313" key="1">
    <source>
        <dbReference type="EMBL" id="CAD8183426.1"/>
    </source>
</evidence>
<gene>
    <name evidence="1" type="ORF">POCTA_138.1.T0810063</name>
</gene>
<proteinExistence type="predicted"/>
<dbReference type="EMBL" id="CAJJDP010000080">
    <property type="protein sequence ID" value="CAD8183426.1"/>
    <property type="molecule type" value="Genomic_DNA"/>
</dbReference>
<keyword evidence="2" id="KW-1185">Reference proteome</keyword>
<reference evidence="1" key="1">
    <citation type="submission" date="2021-01" db="EMBL/GenBank/DDBJ databases">
        <authorList>
            <consortium name="Genoscope - CEA"/>
            <person name="William W."/>
        </authorList>
    </citation>
    <scope>NUCLEOTIDE SEQUENCE</scope>
</reference>
<dbReference type="Proteomes" id="UP000683925">
    <property type="component" value="Unassembled WGS sequence"/>
</dbReference>
<name>A0A8S1WC37_PAROT</name>
<organism evidence="1 2">
    <name type="scientific">Paramecium octaurelia</name>
    <dbReference type="NCBI Taxonomy" id="43137"/>
    <lineage>
        <taxon>Eukaryota</taxon>
        <taxon>Sar</taxon>
        <taxon>Alveolata</taxon>
        <taxon>Ciliophora</taxon>
        <taxon>Intramacronucleata</taxon>
        <taxon>Oligohymenophorea</taxon>
        <taxon>Peniculida</taxon>
        <taxon>Parameciidae</taxon>
        <taxon>Paramecium</taxon>
    </lineage>
</organism>
<dbReference type="OMA" id="IFYIAEM"/>
<sequence length="450" mass="52231">MKSKDYRIIQNSSQLTLNSLTAPYHHLGKGCQFNFNELDPQLQNELQLDGSKYVICPVCHIKGQLQSDVAYLQIELKDDQTQFVIDKSTQQILRMKKSSFTHSLISQQEDVLKLQETFNLKILKSDKLSLEFIEKLNTDRNNQFFQIYLKSFQNTNPTSIGIINFKLILFYHHLKLKFEFDIYDNTDSKNCIKMESKYCDQVKIIQVTLINNFIYLIIQQENLSQLYRGSLQQISNEKEPIFYIAEMPGYTLYGESRLFQYQRNQLMIGNYGSIVVEDQINENVEMNHKIKISDLNASSQIGQIFDSQIVHVDLSYTTIQGNGYFAELNISGPQIKEIRNFSFNVSNNKDIDFSLVHDNFFYLLNSERLNKKSAQVRYFLPGTDNNPLLTTFDIINHHSYLKVRIIPTTKQKVGNVSCALVGLMFQNSQTTFPGVLVFNDKDKKIEIELI</sequence>
<protein>
    <submittedName>
        <fullName evidence="1">Uncharacterized protein</fullName>
    </submittedName>
</protein>